<comment type="caution">
    <text evidence="2">The sequence shown here is derived from an EMBL/GenBank/DDBJ whole genome shotgun (WGS) entry which is preliminary data.</text>
</comment>
<keyword evidence="1" id="KW-0812">Transmembrane</keyword>
<keyword evidence="1" id="KW-1133">Transmembrane helix</keyword>
<dbReference type="Proteomes" id="UP000324222">
    <property type="component" value="Unassembled WGS sequence"/>
</dbReference>
<keyword evidence="1" id="KW-0472">Membrane</keyword>
<evidence type="ECO:0000313" key="2">
    <source>
        <dbReference type="EMBL" id="MPC40028.1"/>
    </source>
</evidence>
<dbReference type="EMBL" id="VSRR010004551">
    <property type="protein sequence ID" value="MPC40028.1"/>
    <property type="molecule type" value="Genomic_DNA"/>
</dbReference>
<name>A0A5B7F4H1_PORTR</name>
<reference evidence="2 3" key="1">
    <citation type="submission" date="2019-05" db="EMBL/GenBank/DDBJ databases">
        <title>Another draft genome of Portunus trituberculatus and its Hox gene families provides insights of decapod evolution.</title>
        <authorList>
            <person name="Jeong J.-H."/>
            <person name="Song I."/>
            <person name="Kim S."/>
            <person name="Choi T."/>
            <person name="Kim D."/>
            <person name="Ryu S."/>
            <person name="Kim W."/>
        </authorList>
    </citation>
    <scope>NUCLEOTIDE SEQUENCE [LARGE SCALE GENOMIC DNA]</scope>
    <source>
        <tissue evidence="2">Muscle</tissue>
    </source>
</reference>
<evidence type="ECO:0000256" key="1">
    <source>
        <dbReference type="SAM" id="Phobius"/>
    </source>
</evidence>
<protein>
    <submittedName>
        <fullName evidence="2">Uncharacterized protein</fullName>
    </submittedName>
</protein>
<dbReference type="AlphaFoldDB" id="A0A5B7F4H1"/>
<keyword evidence="3" id="KW-1185">Reference proteome</keyword>
<accession>A0A5B7F4H1</accession>
<sequence>MRGSRASSSSWDNCRMGMVVAGVTVRPSGSGSEDVSPFTGVTGRLMTALFFLFLRPRALLATLIPTFTLVPSSLSPTASALLSSCGIFLPILGRFLFGGIFCSLLSAAGAGAIA</sequence>
<proteinExistence type="predicted"/>
<feature type="transmembrane region" description="Helical" evidence="1">
    <location>
        <begin position="95"/>
        <end position="113"/>
    </location>
</feature>
<evidence type="ECO:0000313" key="3">
    <source>
        <dbReference type="Proteomes" id="UP000324222"/>
    </source>
</evidence>
<organism evidence="2 3">
    <name type="scientific">Portunus trituberculatus</name>
    <name type="common">Swimming crab</name>
    <name type="synonym">Neptunus trituberculatus</name>
    <dbReference type="NCBI Taxonomy" id="210409"/>
    <lineage>
        <taxon>Eukaryota</taxon>
        <taxon>Metazoa</taxon>
        <taxon>Ecdysozoa</taxon>
        <taxon>Arthropoda</taxon>
        <taxon>Crustacea</taxon>
        <taxon>Multicrustacea</taxon>
        <taxon>Malacostraca</taxon>
        <taxon>Eumalacostraca</taxon>
        <taxon>Eucarida</taxon>
        <taxon>Decapoda</taxon>
        <taxon>Pleocyemata</taxon>
        <taxon>Brachyura</taxon>
        <taxon>Eubrachyura</taxon>
        <taxon>Portunoidea</taxon>
        <taxon>Portunidae</taxon>
        <taxon>Portuninae</taxon>
        <taxon>Portunus</taxon>
    </lineage>
</organism>
<gene>
    <name evidence="2" type="ORF">E2C01_033583</name>
</gene>